<dbReference type="SUPFAM" id="SSF55961">
    <property type="entry name" value="Bet v1-like"/>
    <property type="match status" value="1"/>
</dbReference>
<name>A0A9X2HRD7_9SPHN</name>
<dbReference type="Pfam" id="PF19301">
    <property type="entry name" value="LigXa_C"/>
    <property type="match status" value="1"/>
</dbReference>
<evidence type="ECO:0000313" key="2">
    <source>
        <dbReference type="EMBL" id="MCP3732123.1"/>
    </source>
</evidence>
<reference evidence="2" key="1">
    <citation type="submission" date="2022-05" db="EMBL/GenBank/DDBJ databases">
        <title>Sphingomonas sp. strain MG17 Genome sequencing and assembly.</title>
        <authorList>
            <person name="Kim I."/>
        </authorList>
    </citation>
    <scope>NUCLEOTIDE SEQUENCE</scope>
    <source>
        <strain evidence="2">MG17</strain>
    </source>
</reference>
<protein>
    <recommendedName>
        <fullName evidence="1">LigXa-like C-terminal domain-containing protein</fullName>
    </recommendedName>
</protein>
<dbReference type="InterPro" id="IPR045623">
    <property type="entry name" value="LigXa_C"/>
</dbReference>
<dbReference type="AlphaFoldDB" id="A0A9X2HRD7"/>
<proteinExistence type="predicted"/>
<organism evidence="2 3">
    <name type="scientific">Sphingomonas tagetis</name>
    <dbReference type="NCBI Taxonomy" id="2949092"/>
    <lineage>
        <taxon>Bacteria</taxon>
        <taxon>Pseudomonadati</taxon>
        <taxon>Pseudomonadota</taxon>
        <taxon>Alphaproteobacteria</taxon>
        <taxon>Sphingomonadales</taxon>
        <taxon>Sphingomonadaceae</taxon>
        <taxon>Sphingomonas</taxon>
    </lineage>
</organism>
<evidence type="ECO:0000259" key="1">
    <source>
        <dbReference type="Pfam" id="PF19301"/>
    </source>
</evidence>
<gene>
    <name evidence="2" type="ORF">M9978_17005</name>
</gene>
<evidence type="ECO:0000313" key="3">
    <source>
        <dbReference type="Proteomes" id="UP001139451"/>
    </source>
</evidence>
<accession>A0A9X2HRD7</accession>
<dbReference type="EMBL" id="JAMLDX010000015">
    <property type="protein sequence ID" value="MCP3732123.1"/>
    <property type="molecule type" value="Genomic_DNA"/>
</dbReference>
<feature type="domain" description="LigXa-like C-terminal" evidence="1">
    <location>
        <begin position="60"/>
        <end position="172"/>
    </location>
</feature>
<sequence length="187" mass="20716">MLRHAIRGHRSCRSTITRHYSFLVTGILRKISASSRRGPRSGPFRGSIRKTLERISCTRETQHRSDRARLENHFHQDRDKMESGESWTGLPLFLPEDIAITTSMTPICDRTKEHLVSADIGIAGMRKVLRDCATRVAEGKPPVGLDGSVPGGSAAIFVTEVDLDAGEDWRQLLPDFGQAPAVQQAAE</sequence>
<dbReference type="Proteomes" id="UP001139451">
    <property type="component" value="Unassembled WGS sequence"/>
</dbReference>
<comment type="caution">
    <text evidence="2">The sequence shown here is derived from an EMBL/GenBank/DDBJ whole genome shotgun (WGS) entry which is preliminary data.</text>
</comment>
<keyword evidence="3" id="KW-1185">Reference proteome</keyword>